<evidence type="ECO:0000256" key="3">
    <source>
        <dbReference type="PROSITE-ProRule" id="PRU00339"/>
    </source>
</evidence>
<dbReference type="SUPFAM" id="SSF48452">
    <property type="entry name" value="TPR-like"/>
    <property type="match status" value="1"/>
</dbReference>
<proteinExistence type="predicted"/>
<feature type="repeat" description="TPR" evidence="3">
    <location>
        <begin position="207"/>
        <end position="240"/>
    </location>
</feature>
<dbReference type="InterPro" id="IPR011990">
    <property type="entry name" value="TPR-like_helical_dom_sf"/>
</dbReference>
<dbReference type="PANTHER" id="PTHR44858">
    <property type="entry name" value="TETRATRICOPEPTIDE REPEAT PROTEIN 6"/>
    <property type="match status" value="1"/>
</dbReference>
<dbReference type="EMBL" id="WELI01000019">
    <property type="protein sequence ID" value="KAB7725846.1"/>
    <property type="molecule type" value="Genomic_DNA"/>
</dbReference>
<dbReference type="Pfam" id="PF13414">
    <property type="entry name" value="TPR_11"/>
    <property type="match status" value="1"/>
</dbReference>
<dbReference type="InterPro" id="IPR050498">
    <property type="entry name" value="Ycf3"/>
</dbReference>
<accession>A0A7J5TRY5</accession>
<keyword evidence="5" id="KW-1185">Reference proteome</keyword>
<gene>
    <name evidence="4" type="ORF">F5984_25495</name>
</gene>
<organism evidence="4 5">
    <name type="scientific">Rudanella paleaurantiibacter</name>
    <dbReference type="NCBI Taxonomy" id="2614655"/>
    <lineage>
        <taxon>Bacteria</taxon>
        <taxon>Pseudomonadati</taxon>
        <taxon>Bacteroidota</taxon>
        <taxon>Cytophagia</taxon>
        <taxon>Cytophagales</taxon>
        <taxon>Cytophagaceae</taxon>
        <taxon>Rudanella</taxon>
    </lineage>
</organism>
<dbReference type="Pfam" id="PF13181">
    <property type="entry name" value="TPR_8"/>
    <property type="match status" value="1"/>
</dbReference>
<dbReference type="Proteomes" id="UP000488299">
    <property type="component" value="Unassembled WGS sequence"/>
</dbReference>
<dbReference type="PROSITE" id="PS50293">
    <property type="entry name" value="TPR_REGION"/>
    <property type="match status" value="1"/>
</dbReference>
<dbReference type="SMART" id="SM00028">
    <property type="entry name" value="TPR"/>
    <property type="match status" value="3"/>
</dbReference>
<protein>
    <submittedName>
        <fullName evidence="4">Tetratricopeptide repeat protein</fullName>
    </submittedName>
</protein>
<reference evidence="4 5" key="1">
    <citation type="submission" date="2019-10" db="EMBL/GenBank/DDBJ databases">
        <title>Rudanella paleaurantiibacter sp. nov., isolated from sludge.</title>
        <authorList>
            <person name="Xu S.Q."/>
        </authorList>
    </citation>
    <scope>NUCLEOTIDE SEQUENCE [LARGE SCALE GENOMIC DNA]</scope>
    <source>
        <strain evidence="4 5">HX-22-17</strain>
    </source>
</reference>
<evidence type="ECO:0000256" key="2">
    <source>
        <dbReference type="ARBA" id="ARBA00022803"/>
    </source>
</evidence>
<comment type="caution">
    <text evidence="4">The sequence shown here is derived from an EMBL/GenBank/DDBJ whole genome shotgun (WGS) entry which is preliminary data.</text>
</comment>
<feature type="repeat" description="TPR" evidence="3">
    <location>
        <begin position="282"/>
        <end position="315"/>
    </location>
</feature>
<dbReference type="PANTHER" id="PTHR44858:SF1">
    <property type="entry name" value="UDP-N-ACETYLGLUCOSAMINE--PEPTIDE N-ACETYLGLUCOSAMINYLTRANSFERASE SPINDLY-RELATED"/>
    <property type="match status" value="1"/>
</dbReference>
<evidence type="ECO:0000313" key="4">
    <source>
        <dbReference type="EMBL" id="KAB7725846.1"/>
    </source>
</evidence>
<dbReference type="RefSeq" id="WP_152127080.1">
    <property type="nucleotide sequence ID" value="NZ_WELI01000019.1"/>
</dbReference>
<name>A0A7J5TRY5_9BACT</name>
<evidence type="ECO:0000256" key="1">
    <source>
        <dbReference type="ARBA" id="ARBA00022737"/>
    </source>
</evidence>
<dbReference type="AlphaFoldDB" id="A0A7J5TRY5"/>
<dbReference type="Gene3D" id="1.25.40.10">
    <property type="entry name" value="Tetratricopeptide repeat domain"/>
    <property type="match status" value="2"/>
</dbReference>
<sequence>MQEVDYTKICFAIMPFGVKKVGEISVNFDFIYENVFVPAIAATPLPEGGYLIPKRTDKDFFSANIDIEMFKYIEYSRLTLADITGLNPNVFYELGVRHHAHPTGTAIFRLSNAVIPFDISRIRAFPYEYDPSTLIEESKKFITNILSESLIHNTLDSPVQIALAAQRALGSNIDTILKDAENAIRHRNLPLAINKYKEAIALNPSNHSLHLELGVLFKNDGNWNEAVKHFNKAINLSPSYSDAQRELGIAQNKLYHKSIDKIGLPVGDLALREAIRLNEQDFDAYASLGGILKRANQYEESLKCYQKAVEISRGNPYPLLNSLKLQIIINGRLELSPSQKFQLRRAYQSRKVQTQNTPPFDAPWCYFDLSDIELFSENYENFLSYMDMGLQTCSDVWEAQTHLESLLLISDAFHHVPEFIRAQRQIEETLPFLTKV</sequence>
<keyword evidence="1" id="KW-0677">Repeat</keyword>
<dbReference type="PROSITE" id="PS50005">
    <property type="entry name" value="TPR"/>
    <property type="match status" value="2"/>
</dbReference>
<evidence type="ECO:0000313" key="5">
    <source>
        <dbReference type="Proteomes" id="UP000488299"/>
    </source>
</evidence>
<keyword evidence="2 3" id="KW-0802">TPR repeat</keyword>
<dbReference type="InterPro" id="IPR019734">
    <property type="entry name" value="TPR_rpt"/>
</dbReference>